<dbReference type="PANTHER" id="PTHR23419">
    <property type="entry name" value="DIVALENT CATION TOLERANCE CUTA-RELATED"/>
    <property type="match status" value="1"/>
</dbReference>
<comment type="similarity">
    <text evidence="1">Belongs to the CutA family.</text>
</comment>
<evidence type="ECO:0000256" key="1">
    <source>
        <dbReference type="ARBA" id="ARBA00010169"/>
    </source>
</evidence>
<dbReference type="InterPro" id="IPR011322">
    <property type="entry name" value="N-reg_PII-like_a/b"/>
</dbReference>
<dbReference type="EMBL" id="BAABBQ010000001">
    <property type="protein sequence ID" value="GAA4017595.1"/>
    <property type="molecule type" value="Genomic_DNA"/>
</dbReference>
<dbReference type="PANTHER" id="PTHR23419:SF8">
    <property type="entry name" value="FI09726P"/>
    <property type="match status" value="1"/>
</dbReference>
<organism evidence="2 3">
    <name type="scientific">Sphingomonas swuensis</name>
    <dbReference type="NCBI Taxonomy" id="977800"/>
    <lineage>
        <taxon>Bacteria</taxon>
        <taxon>Pseudomonadati</taxon>
        <taxon>Pseudomonadota</taxon>
        <taxon>Alphaproteobacteria</taxon>
        <taxon>Sphingomonadales</taxon>
        <taxon>Sphingomonadaceae</taxon>
        <taxon>Sphingomonas</taxon>
    </lineage>
</organism>
<comment type="caution">
    <text evidence="2">The sequence shown here is derived from an EMBL/GenBank/DDBJ whole genome shotgun (WGS) entry which is preliminary data.</text>
</comment>
<protein>
    <submittedName>
        <fullName evidence="2">Divalent-cation tolerance protein CutA</fullName>
    </submittedName>
</protein>
<gene>
    <name evidence="2" type="ORF">GCM10022280_16060</name>
</gene>
<dbReference type="InterPro" id="IPR004323">
    <property type="entry name" value="Ion_tolerance_CutA"/>
</dbReference>
<name>A0ABP7SWW8_9SPHN</name>
<evidence type="ECO:0000313" key="3">
    <source>
        <dbReference type="Proteomes" id="UP001500235"/>
    </source>
</evidence>
<dbReference type="RefSeq" id="WP_344706867.1">
    <property type="nucleotide sequence ID" value="NZ_BAABBQ010000001.1"/>
</dbReference>
<dbReference type="InterPro" id="IPR015867">
    <property type="entry name" value="N-reg_PII/ATP_PRibTrfase_C"/>
</dbReference>
<reference evidence="3" key="1">
    <citation type="journal article" date="2019" name="Int. J. Syst. Evol. Microbiol.">
        <title>The Global Catalogue of Microorganisms (GCM) 10K type strain sequencing project: providing services to taxonomists for standard genome sequencing and annotation.</title>
        <authorList>
            <consortium name="The Broad Institute Genomics Platform"/>
            <consortium name="The Broad Institute Genome Sequencing Center for Infectious Disease"/>
            <person name="Wu L."/>
            <person name="Ma J."/>
        </authorList>
    </citation>
    <scope>NUCLEOTIDE SEQUENCE [LARGE SCALE GENOMIC DNA]</scope>
    <source>
        <strain evidence="3">JCM 17563</strain>
    </source>
</reference>
<dbReference type="Gene3D" id="3.30.70.120">
    <property type="match status" value="1"/>
</dbReference>
<dbReference type="SUPFAM" id="SSF54913">
    <property type="entry name" value="GlnB-like"/>
    <property type="match status" value="1"/>
</dbReference>
<proteinExistence type="inferred from homology"/>
<dbReference type="Proteomes" id="UP001500235">
    <property type="component" value="Unassembled WGS sequence"/>
</dbReference>
<sequence>MSIVSLYCVFADADEAERIGRLVVEERLAACINILSPCRSIYRWEGRIEDASEVPALLKTDASRTDALIARIVQLHSYEIPAIAVWPVEHAPSAFADWVVANSAKETIA</sequence>
<accession>A0ABP7SWW8</accession>
<keyword evidence="3" id="KW-1185">Reference proteome</keyword>
<dbReference type="Pfam" id="PF03091">
    <property type="entry name" value="CutA1"/>
    <property type="match status" value="1"/>
</dbReference>
<evidence type="ECO:0000313" key="2">
    <source>
        <dbReference type="EMBL" id="GAA4017595.1"/>
    </source>
</evidence>